<dbReference type="SUPFAM" id="SSF56112">
    <property type="entry name" value="Protein kinase-like (PK-like)"/>
    <property type="match status" value="1"/>
</dbReference>
<dbReference type="InterPro" id="IPR011009">
    <property type="entry name" value="Kinase-like_dom_sf"/>
</dbReference>
<protein>
    <recommendedName>
        <fullName evidence="4">Protein kinase domain-containing protein</fullName>
    </recommendedName>
</protein>
<comment type="caution">
    <text evidence="2">The sequence shown here is derived from an EMBL/GenBank/DDBJ whole genome shotgun (WGS) entry which is preliminary data.</text>
</comment>
<dbReference type="InterPro" id="IPR047173">
    <property type="entry name" value="STRAD_A/B-like"/>
</dbReference>
<name>A0ABQ9EP45_TEGGR</name>
<evidence type="ECO:0008006" key="4">
    <source>
        <dbReference type="Google" id="ProtNLM"/>
    </source>
</evidence>
<dbReference type="PANTHER" id="PTHR48014:SF21">
    <property type="entry name" value="SERINE_THREONINE-PROTEIN KINASE FRAY2"/>
    <property type="match status" value="1"/>
</dbReference>
<reference evidence="2 3" key="1">
    <citation type="submission" date="2022-12" db="EMBL/GenBank/DDBJ databases">
        <title>Chromosome-level genome of Tegillarca granosa.</title>
        <authorList>
            <person name="Kim J."/>
        </authorList>
    </citation>
    <scope>NUCLEOTIDE SEQUENCE [LARGE SCALE GENOMIC DNA]</scope>
    <source>
        <strain evidence="2">Teg-2019</strain>
        <tissue evidence="2">Adductor muscle</tissue>
    </source>
</reference>
<evidence type="ECO:0000313" key="3">
    <source>
        <dbReference type="Proteomes" id="UP001217089"/>
    </source>
</evidence>
<dbReference type="EMBL" id="JARBDR010000793">
    <property type="protein sequence ID" value="KAJ8307008.1"/>
    <property type="molecule type" value="Genomic_DNA"/>
</dbReference>
<comment type="similarity">
    <text evidence="1">Belongs to the protein kinase superfamily. STE Ser/Thr protein kinase family. STE20 subfamily.</text>
</comment>
<evidence type="ECO:0000313" key="2">
    <source>
        <dbReference type="EMBL" id="KAJ8307008.1"/>
    </source>
</evidence>
<dbReference type="Proteomes" id="UP001217089">
    <property type="component" value="Unassembled WGS sequence"/>
</dbReference>
<dbReference type="PANTHER" id="PTHR48014">
    <property type="entry name" value="SERINE/THREONINE-PROTEIN KINASE FRAY2"/>
    <property type="match status" value="1"/>
</dbReference>
<accession>A0ABQ9EP45</accession>
<sequence>MEEITSSSCIIVVCTCTQSQTQESHHSAPYSKIKKYTESKSKSSDYEVQAQLADVMTSWQADPSAYEILTVIGKGCNEAVTISLAEHIPTGFRVAVKRTNIEQCEIDFSVLQVLNLSGYDTKSDIYSLGITACELANGSTPFIDMPVTQMLLEKVNGTKPVLVDSTTIADLILDDPPAGVQVDSTSEEMAEGIENIMIEEDWEF</sequence>
<organism evidence="2 3">
    <name type="scientific">Tegillarca granosa</name>
    <name type="common">Malaysian cockle</name>
    <name type="synonym">Anadara granosa</name>
    <dbReference type="NCBI Taxonomy" id="220873"/>
    <lineage>
        <taxon>Eukaryota</taxon>
        <taxon>Metazoa</taxon>
        <taxon>Spiralia</taxon>
        <taxon>Lophotrochozoa</taxon>
        <taxon>Mollusca</taxon>
        <taxon>Bivalvia</taxon>
        <taxon>Autobranchia</taxon>
        <taxon>Pteriomorphia</taxon>
        <taxon>Arcoida</taxon>
        <taxon>Arcoidea</taxon>
        <taxon>Arcidae</taxon>
        <taxon>Tegillarca</taxon>
    </lineage>
</organism>
<dbReference type="Gene3D" id="1.10.510.10">
    <property type="entry name" value="Transferase(Phosphotransferase) domain 1"/>
    <property type="match status" value="1"/>
</dbReference>
<dbReference type="Gene3D" id="3.30.200.20">
    <property type="entry name" value="Phosphorylase Kinase, domain 1"/>
    <property type="match status" value="1"/>
</dbReference>
<evidence type="ECO:0000256" key="1">
    <source>
        <dbReference type="ARBA" id="ARBA00008874"/>
    </source>
</evidence>
<gene>
    <name evidence="2" type="ORF">KUTeg_015092</name>
</gene>
<proteinExistence type="inferred from homology"/>
<keyword evidence="3" id="KW-1185">Reference proteome</keyword>